<keyword evidence="3" id="KW-1185">Reference proteome</keyword>
<dbReference type="Proteomes" id="UP000254869">
    <property type="component" value="Unassembled WGS sequence"/>
</dbReference>
<dbReference type="EMBL" id="QQBC01000007">
    <property type="protein sequence ID" value="RDI65090.1"/>
    <property type="molecule type" value="Genomic_DNA"/>
</dbReference>
<evidence type="ECO:0000256" key="1">
    <source>
        <dbReference type="SAM" id="SignalP"/>
    </source>
</evidence>
<organism evidence="2 3">
    <name type="scientific">Nocardia pseudobrasiliensis</name>
    <dbReference type="NCBI Taxonomy" id="45979"/>
    <lineage>
        <taxon>Bacteria</taxon>
        <taxon>Bacillati</taxon>
        <taxon>Actinomycetota</taxon>
        <taxon>Actinomycetes</taxon>
        <taxon>Mycobacteriales</taxon>
        <taxon>Nocardiaceae</taxon>
        <taxon>Nocardia</taxon>
    </lineage>
</organism>
<feature type="signal peptide" evidence="1">
    <location>
        <begin position="1"/>
        <end position="28"/>
    </location>
</feature>
<protein>
    <recommendedName>
        <fullName evidence="4">Peptidase inhibitor family I36</fullName>
    </recommendedName>
</protein>
<evidence type="ECO:0008006" key="4">
    <source>
        <dbReference type="Google" id="ProtNLM"/>
    </source>
</evidence>
<keyword evidence="1" id="KW-0732">Signal</keyword>
<proteinExistence type="predicted"/>
<gene>
    <name evidence="2" type="ORF">DFR76_107468</name>
</gene>
<feature type="chain" id="PRO_5016604100" description="Peptidase inhibitor family I36" evidence="1">
    <location>
        <begin position="29"/>
        <end position="128"/>
    </location>
</feature>
<accession>A0A370I3D4</accession>
<comment type="caution">
    <text evidence="2">The sequence shown here is derived from an EMBL/GenBank/DDBJ whole genome shotgun (WGS) entry which is preliminary data.</text>
</comment>
<dbReference type="AlphaFoldDB" id="A0A370I3D4"/>
<sequence>MRTIGALIFTVVLVTLGISLGPAPMASADTCPDGHVCGYSLTGGQGARTFYAIPTGECQDVPVAFPTLSINNNSSDPVTINSGTCANPGGESLTIDSAVTLVNVILENVNPFNLYPHVHVPASPLLAD</sequence>
<evidence type="ECO:0000313" key="3">
    <source>
        <dbReference type="Proteomes" id="UP000254869"/>
    </source>
</evidence>
<reference evidence="2 3" key="1">
    <citation type="submission" date="2018-07" db="EMBL/GenBank/DDBJ databases">
        <title>Genomic Encyclopedia of Type Strains, Phase IV (KMG-IV): sequencing the most valuable type-strain genomes for metagenomic binning, comparative biology and taxonomic classification.</title>
        <authorList>
            <person name="Goeker M."/>
        </authorList>
    </citation>
    <scope>NUCLEOTIDE SEQUENCE [LARGE SCALE GENOMIC DNA]</scope>
    <source>
        <strain evidence="2 3">DSM 44290</strain>
    </source>
</reference>
<evidence type="ECO:0000313" key="2">
    <source>
        <dbReference type="EMBL" id="RDI65090.1"/>
    </source>
</evidence>
<name>A0A370I3D4_9NOCA</name>
<dbReference type="RefSeq" id="WP_147288001.1">
    <property type="nucleotide sequence ID" value="NZ_QQBC01000007.1"/>
</dbReference>